<dbReference type="PROSITE" id="PS50227">
    <property type="entry name" value="G_PROTEIN_RECEP_F2_3"/>
    <property type="match status" value="1"/>
</dbReference>
<feature type="transmembrane region" description="Helical" evidence="1">
    <location>
        <begin position="381"/>
        <end position="404"/>
    </location>
</feature>
<dbReference type="InterPro" id="IPR050332">
    <property type="entry name" value="GPCR_2"/>
</dbReference>
<dbReference type="SMART" id="SM00008">
    <property type="entry name" value="HormR"/>
    <property type="match status" value="1"/>
</dbReference>
<dbReference type="SUPFAM" id="SSF111418">
    <property type="entry name" value="Hormone receptor domain"/>
    <property type="match status" value="1"/>
</dbReference>
<dbReference type="EnsemblMetazoa" id="BGLB038811-RC">
    <property type="protein sequence ID" value="BGLB038811-PC"/>
    <property type="gene ID" value="BGLB038811"/>
</dbReference>
<dbReference type="VEuPathDB" id="VectorBase:BGLAX_048354"/>
<name>A0A2C9M5K5_BIOGL</name>
<dbReference type="Gene3D" id="4.10.1240.10">
    <property type="entry name" value="GPCR, family 2, extracellular hormone receptor domain"/>
    <property type="match status" value="1"/>
</dbReference>
<dbReference type="GO" id="GO:0005886">
    <property type="term" value="C:plasma membrane"/>
    <property type="evidence" value="ECO:0007669"/>
    <property type="project" value="TreeGrafter"/>
</dbReference>
<evidence type="ECO:0000313" key="4">
    <source>
        <dbReference type="Proteomes" id="UP000076420"/>
    </source>
</evidence>
<evidence type="ECO:0000256" key="1">
    <source>
        <dbReference type="SAM" id="Phobius"/>
    </source>
</evidence>
<feature type="domain" description="G-protein coupled receptors family 2 profile 1" evidence="2">
    <location>
        <begin position="38"/>
        <end position="123"/>
    </location>
</feature>
<dbReference type="GO" id="GO:0007188">
    <property type="term" value="P:adenylate cyclase-modulating G protein-coupled receptor signaling pathway"/>
    <property type="evidence" value="ECO:0007669"/>
    <property type="project" value="TreeGrafter"/>
</dbReference>
<dbReference type="STRING" id="6526.A0A2C9M5K5"/>
<reference evidence="3" key="1">
    <citation type="submission" date="2020-05" db="UniProtKB">
        <authorList>
            <consortium name="EnsemblMetazoa"/>
        </authorList>
    </citation>
    <scope>IDENTIFICATION</scope>
    <source>
        <strain evidence="3">BB02</strain>
    </source>
</reference>
<evidence type="ECO:0000313" key="3">
    <source>
        <dbReference type="EnsemblMetazoa" id="BGLB038811-PC"/>
    </source>
</evidence>
<feature type="transmembrane region" description="Helical" evidence="1">
    <location>
        <begin position="154"/>
        <end position="176"/>
    </location>
</feature>
<dbReference type="InterPro" id="IPR036445">
    <property type="entry name" value="GPCR_2_extracell_dom_sf"/>
</dbReference>
<organism evidence="3 4">
    <name type="scientific">Biomphalaria glabrata</name>
    <name type="common">Bloodfluke planorb</name>
    <name type="synonym">Freshwater snail</name>
    <dbReference type="NCBI Taxonomy" id="6526"/>
    <lineage>
        <taxon>Eukaryota</taxon>
        <taxon>Metazoa</taxon>
        <taxon>Spiralia</taxon>
        <taxon>Lophotrochozoa</taxon>
        <taxon>Mollusca</taxon>
        <taxon>Gastropoda</taxon>
        <taxon>Heterobranchia</taxon>
        <taxon>Euthyneura</taxon>
        <taxon>Panpulmonata</taxon>
        <taxon>Hygrophila</taxon>
        <taxon>Lymnaeoidea</taxon>
        <taxon>Planorbidae</taxon>
        <taxon>Biomphalaria</taxon>
    </lineage>
</organism>
<dbReference type="GO" id="GO:0008528">
    <property type="term" value="F:G protein-coupled peptide receptor activity"/>
    <property type="evidence" value="ECO:0007669"/>
    <property type="project" value="TreeGrafter"/>
</dbReference>
<keyword evidence="1" id="KW-0472">Membrane</keyword>
<accession>A0A2C9M5K5</accession>
<dbReference type="Pfam" id="PF02793">
    <property type="entry name" value="HRM"/>
    <property type="match status" value="1"/>
</dbReference>
<feature type="transmembrane region" description="Helical" evidence="1">
    <location>
        <begin position="349"/>
        <end position="375"/>
    </location>
</feature>
<proteinExistence type="predicted"/>
<feature type="transmembrane region" description="Helical" evidence="1">
    <location>
        <begin position="188"/>
        <end position="205"/>
    </location>
</feature>
<dbReference type="InterPro" id="IPR001879">
    <property type="entry name" value="GPCR_2_extracellular_dom"/>
</dbReference>
<sequence length="493" mass="55355">MDIQCYLLLCYAQHISEDMSVSSQDIILWENNFSSHHSCLEYMSSLSANMTEPHCEPQWERYTNLCWGPTPAGQKTKVPCPDDGYLNPQQFAFRSCLSNASWYVNYSFDSKPYTDYTDCLIPLPNNAEEDLKKRVGETIVLVLKGLDSSETLHLTLHIISIVMLVLTIVTSGVMVLRLHSLRKDPYKYIVLIFGSLALLLNNAITLSSSTVEDVWQSTKCRTAKYLVILSSLVLYMCLYFYIFLCVASILRLAIGSSRVKIIMASALVVAVTLVATEVTVEIQLYSVQLCGFGSSPASYHWITTGPKIILVISIITMGIVSIFGSFYLQHPHLQKGRNLNIIRQQSVSALIVTLYNMIREILLALVYGVAYMSYFDSPVHVYVRIFSIVNAAQGIVFSLFMCFVDLQVISLLPCVNTQHGKSIMDDSRHYSFISVVKRRRSNSVKGIGASPRQTEAKAASFDNLSGEYAYAVTVKRAESQPKVYETMIVHDPY</sequence>
<gene>
    <name evidence="3" type="primary">106052323</name>
</gene>
<keyword evidence="1" id="KW-0812">Transmembrane</keyword>
<feature type="transmembrane region" description="Helical" evidence="1">
    <location>
        <begin position="262"/>
        <end position="288"/>
    </location>
</feature>
<keyword evidence="1" id="KW-1133">Transmembrane helix</keyword>
<dbReference type="PANTHER" id="PTHR45620">
    <property type="entry name" value="PDF RECEPTOR-LIKE PROTEIN-RELATED"/>
    <property type="match status" value="1"/>
</dbReference>
<feature type="transmembrane region" description="Helical" evidence="1">
    <location>
        <begin position="308"/>
        <end position="328"/>
    </location>
</feature>
<dbReference type="KEGG" id="bgt:106052323"/>
<feature type="transmembrane region" description="Helical" evidence="1">
    <location>
        <begin position="225"/>
        <end position="250"/>
    </location>
</feature>
<dbReference type="RefSeq" id="XP_013063142.2">
    <property type="nucleotide sequence ID" value="XM_013207688.2"/>
</dbReference>
<dbReference type="OrthoDB" id="6069349at2759"/>
<dbReference type="AlphaFoldDB" id="A0A2C9M5K5"/>
<evidence type="ECO:0000259" key="2">
    <source>
        <dbReference type="PROSITE" id="PS50227"/>
    </source>
</evidence>
<dbReference type="Proteomes" id="UP000076420">
    <property type="component" value="Unassembled WGS sequence"/>
</dbReference>
<dbReference type="VEuPathDB" id="VectorBase:BGLB038811"/>
<protein>
    <recommendedName>
        <fullName evidence="2">G-protein coupled receptors family 2 profile 1 domain-containing protein</fullName>
    </recommendedName>
</protein>